<reference evidence="1" key="1">
    <citation type="submission" date="2019-04" db="EMBL/GenBank/DDBJ databases">
        <title>Friends and foes A comparative genomics study of 23 Aspergillus species from section Flavi.</title>
        <authorList>
            <consortium name="DOE Joint Genome Institute"/>
            <person name="Kjaerbolling I."/>
            <person name="Vesth T."/>
            <person name="Frisvad J.C."/>
            <person name="Nybo J.L."/>
            <person name="Theobald S."/>
            <person name="Kildgaard S."/>
            <person name="Isbrandt T."/>
            <person name="Kuo A."/>
            <person name="Sato A."/>
            <person name="Lyhne E.K."/>
            <person name="Kogle M.E."/>
            <person name="Wiebenga A."/>
            <person name="Kun R.S."/>
            <person name="Lubbers R.J."/>
            <person name="Makela M.R."/>
            <person name="Barry K."/>
            <person name="Chovatia M."/>
            <person name="Clum A."/>
            <person name="Daum C."/>
            <person name="Haridas S."/>
            <person name="He G."/>
            <person name="LaButti K."/>
            <person name="Lipzen A."/>
            <person name="Mondo S."/>
            <person name="Riley R."/>
            <person name="Salamov A."/>
            <person name="Simmons B.A."/>
            <person name="Magnuson J.K."/>
            <person name="Henrissat B."/>
            <person name="Mortensen U.H."/>
            <person name="Larsen T.O."/>
            <person name="Devries R.P."/>
            <person name="Grigoriev I.V."/>
            <person name="Machida M."/>
            <person name="Baker S.E."/>
            <person name="Andersen M.R."/>
        </authorList>
    </citation>
    <scope>NUCLEOTIDE SEQUENCE [LARGE SCALE GENOMIC DNA]</scope>
    <source>
        <strain evidence="1">CBS 121.62</strain>
    </source>
</reference>
<dbReference type="Proteomes" id="UP000325434">
    <property type="component" value="Unassembled WGS sequence"/>
</dbReference>
<organism evidence="1">
    <name type="scientific">Aspergillus flavus</name>
    <dbReference type="NCBI Taxonomy" id="5059"/>
    <lineage>
        <taxon>Eukaryota</taxon>
        <taxon>Fungi</taxon>
        <taxon>Dikarya</taxon>
        <taxon>Ascomycota</taxon>
        <taxon>Pezizomycotina</taxon>
        <taxon>Eurotiomycetes</taxon>
        <taxon>Eurotiomycetidae</taxon>
        <taxon>Eurotiales</taxon>
        <taxon>Aspergillaceae</taxon>
        <taxon>Aspergillus</taxon>
        <taxon>Aspergillus subgen. Circumdati</taxon>
    </lineage>
</organism>
<protein>
    <submittedName>
        <fullName evidence="1">Uncharacterized protein</fullName>
    </submittedName>
</protein>
<name>A0A5N6GMA7_ASPFL</name>
<proteinExistence type="predicted"/>
<evidence type="ECO:0000313" key="1">
    <source>
        <dbReference type="EMBL" id="KAB8243491.1"/>
    </source>
</evidence>
<sequence length="71" mass="8210">MTRRTFALFMSHALDPNFITALRNSETRAGGVIWNDRRKGNNRQEVYIKQFNTMASQHASVKPSQSIIRED</sequence>
<gene>
    <name evidence="1" type="ORF">BDV35DRAFT_362958</name>
</gene>
<dbReference type="EMBL" id="ML734642">
    <property type="protein sequence ID" value="KAB8243491.1"/>
    <property type="molecule type" value="Genomic_DNA"/>
</dbReference>
<dbReference type="AlphaFoldDB" id="A0A5N6GMA7"/>
<feature type="non-terminal residue" evidence="1">
    <location>
        <position position="71"/>
    </location>
</feature>
<accession>A0A5N6GMA7</accession>